<feature type="domain" description="Mutator-like transposase" evidence="2">
    <location>
        <begin position="53"/>
        <end position="302"/>
    </location>
</feature>
<proteinExistence type="predicted"/>
<dbReference type="Proteomes" id="UP001153737">
    <property type="component" value="Chromosome 17"/>
</dbReference>
<name>A0A9N9SCY1_PHACE</name>
<reference evidence="3" key="1">
    <citation type="submission" date="2022-01" db="EMBL/GenBank/DDBJ databases">
        <authorList>
            <person name="King R."/>
        </authorList>
    </citation>
    <scope>NUCLEOTIDE SEQUENCE</scope>
</reference>
<dbReference type="OrthoDB" id="10069847at2759"/>
<evidence type="ECO:0000313" key="4">
    <source>
        <dbReference type="Proteomes" id="UP001153737"/>
    </source>
</evidence>
<evidence type="ECO:0000313" key="3">
    <source>
        <dbReference type="EMBL" id="CAG9818120.1"/>
    </source>
</evidence>
<organism evidence="3 4">
    <name type="scientific">Phaedon cochleariae</name>
    <name type="common">Mustard beetle</name>
    <dbReference type="NCBI Taxonomy" id="80249"/>
    <lineage>
        <taxon>Eukaryota</taxon>
        <taxon>Metazoa</taxon>
        <taxon>Ecdysozoa</taxon>
        <taxon>Arthropoda</taxon>
        <taxon>Hexapoda</taxon>
        <taxon>Insecta</taxon>
        <taxon>Pterygota</taxon>
        <taxon>Neoptera</taxon>
        <taxon>Endopterygota</taxon>
        <taxon>Coleoptera</taxon>
        <taxon>Polyphaga</taxon>
        <taxon>Cucujiformia</taxon>
        <taxon>Chrysomeloidea</taxon>
        <taxon>Chrysomelidae</taxon>
        <taxon>Chrysomelinae</taxon>
        <taxon>Chrysomelini</taxon>
        <taxon>Phaedon</taxon>
    </lineage>
</organism>
<dbReference type="AlphaFoldDB" id="A0A9N9SCY1"/>
<accession>A0A9N9SCY1</accession>
<evidence type="ECO:0000256" key="1">
    <source>
        <dbReference type="SAM" id="MobiDB-lite"/>
    </source>
</evidence>
<dbReference type="EMBL" id="OU896723">
    <property type="protein sequence ID" value="CAG9818120.1"/>
    <property type="molecule type" value="Genomic_DNA"/>
</dbReference>
<feature type="compositionally biased region" description="Polar residues" evidence="1">
    <location>
        <begin position="1"/>
        <end position="24"/>
    </location>
</feature>
<evidence type="ECO:0000259" key="2">
    <source>
        <dbReference type="Pfam" id="PF20700"/>
    </source>
</evidence>
<feature type="region of interest" description="Disordered" evidence="1">
    <location>
        <begin position="1"/>
        <end position="29"/>
    </location>
</feature>
<dbReference type="Pfam" id="PF20700">
    <property type="entry name" value="Mutator"/>
    <property type="match status" value="1"/>
</dbReference>
<gene>
    <name evidence="3" type="ORF">PHAECO_LOCUS5883</name>
</gene>
<dbReference type="InterPro" id="IPR049012">
    <property type="entry name" value="Mutator_transp_dom"/>
</dbReference>
<sequence>MESSEITSENVCGDISRNSNNSQHDNSRIVHEERLEKVVRKRNQKFEEIDLEGRRIVDIQYFIDSLKLIADHAPHMGCTLNNMKVVGEYMNGFSSEIKFKCNMCSETRTVTTVYDHADINSSAIMGVTTMGSGFTHLNHLISSIDIPMFSPSTYNRIQDELSDIWGEIALEEMARAAEEEKRIAMECGDVTTDEIPLITVVCDGVWAKRSYRSNYSSLSGAAAIVGYKTRKILYLAVSNKFGITCKKLPDDALYHKCYRNWSGSSSAMESDIIAEGFMKSLGMHGLIYSQMVADGDSSCYKKFLIAILTGK</sequence>
<reference evidence="3" key="2">
    <citation type="submission" date="2022-10" db="EMBL/GenBank/DDBJ databases">
        <authorList>
            <consortium name="ENA_rothamsted_submissions"/>
            <consortium name="culmorum"/>
            <person name="King R."/>
        </authorList>
    </citation>
    <scope>NUCLEOTIDE SEQUENCE</scope>
</reference>
<keyword evidence="4" id="KW-1185">Reference proteome</keyword>
<protein>
    <recommendedName>
        <fullName evidence="2">Mutator-like transposase domain-containing protein</fullName>
    </recommendedName>
</protein>